<sequence>MQFEVIPASLDNTDAIAHLTLELGYEVSVEDTRVWLRELIASPVHLVLVAVTDSSVCGWLVIEKRLFLESGFAAEITGLVVGVNFRRQGIAEALVNSAELWGREHGLTRLFVRSNVARDASHAFYPSIGFNLSKTSHVYVKPIDLSH</sequence>
<dbReference type="SUPFAM" id="SSF55729">
    <property type="entry name" value="Acyl-CoA N-acyltransferases (Nat)"/>
    <property type="match status" value="1"/>
</dbReference>
<dbReference type="Pfam" id="PF00583">
    <property type="entry name" value="Acetyltransf_1"/>
    <property type="match status" value="1"/>
</dbReference>
<evidence type="ECO:0000256" key="1">
    <source>
        <dbReference type="ARBA" id="ARBA00022679"/>
    </source>
</evidence>
<dbReference type="EMBL" id="CP072133">
    <property type="protein sequence ID" value="QTH72929.1"/>
    <property type="molecule type" value="Genomic_DNA"/>
</dbReference>
<name>A0A975DJS0_9GAMM</name>
<gene>
    <name evidence="3" type="ORF">J5O05_15740</name>
</gene>
<dbReference type="Gene3D" id="3.40.630.30">
    <property type="match status" value="1"/>
</dbReference>
<keyword evidence="4" id="KW-1185">Reference proteome</keyword>
<dbReference type="GO" id="GO:0008080">
    <property type="term" value="F:N-acetyltransferase activity"/>
    <property type="evidence" value="ECO:0007669"/>
    <property type="project" value="InterPro"/>
</dbReference>
<dbReference type="InterPro" id="IPR016181">
    <property type="entry name" value="Acyl_CoA_acyltransferase"/>
</dbReference>
<dbReference type="PANTHER" id="PTHR13947:SF37">
    <property type="entry name" value="LD18367P"/>
    <property type="match status" value="1"/>
</dbReference>
<reference evidence="3" key="1">
    <citation type="submission" date="2021-03" db="EMBL/GenBank/DDBJ databases">
        <title>Complete Genome of Pseudoalteromonas xiamenensis STKMTI.2, a new potential marine bacterium producing anti-Vibrio compounds.</title>
        <authorList>
            <person name="Handayani D.P."/>
            <person name="Isnansetyo A."/>
            <person name="Istiqomah I."/>
            <person name="Jumina J."/>
        </authorList>
    </citation>
    <scope>NUCLEOTIDE SEQUENCE</scope>
    <source>
        <strain evidence="3">STKMTI.2</strain>
    </source>
</reference>
<evidence type="ECO:0000313" key="4">
    <source>
        <dbReference type="Proteomes" id="UP000664904"/>
    </source>
</evidence>
<dbReference type="InterPro" id="IPR050769">
    <property type="entry name" value="NAT_camello-type"/>
</dbReference>
<feature type="domain" description="N-acetyltransferase" evidence="2">
    <location>
        <begin position="3"/>
        <end position="147"/>
    </location>
</feature>
<protein>
    <submittedName>
        <fullName evidence="3">GNAT family N-acetyltransferase</fullName>
    </submittedName>
</protein>
<dbReference type="PANTHER" id="PTHR13947">
    <property type="entry name" value="GNAT FAMILY N-ACETYLTRANSFERASE"/>
    <property type="match status" value="1"/>
</dbReference>
<accession>A0A975DJS0</accession>
<dbReference type="KEGG" id="pxi:J5O05_15740"/>
<organism evidence="3 4">
    <name type="scientific">Pseudoalteromonas xiamenensis</name>
    <dbReference type="NCBI Taxonomy" id="882626"/>
    <lineage>
        <taxon>Bacteria</taxon>
        <taxon>Pseudomonadati</taxon>
        <taxon>Pseudomonadota</taxon>
        <taxon>Gammaproteobacteria</taxon>
        <taxon>Alteromonadales</taxon>
        <taxon>Pseudoalteromonadaceae</taxon>
        <taxon>Pseudoalteromonas</taxon>
    </lineage>
</organism>
<dbReference type="PROSITE" id="PS51186">
    <property type="entry name" value="GNAT"/>
    <property type="match status" value="1"/>
</dbReference>
<keyword evidence="1" id="KW-0808">Transferase</keyword>
<evidence type="ECO:0000313" key="3">
    <source>
        <dbReference type="EMBL" id="QTH72929.1"/>
    </source>
</evidence>
<dbReference type="AlphaFoldDB" id="A0A975DJS0"/>
<dbReference type="CDD" id="cd04301">
    <property type="entry name" value="NAT_SF"/>
    <property type="match status" value="1"/>
</dbReference>
<dbReference type="Proteomes" id="UP000664904">
    <property type="component" value="Chromosome"/>
</dbReference>
<proteinExistence type="predicted"/>
<dbReference type="InterPro" id="IPR000182">
    <property type="entry name" value="GNAT_dom"/>
</dbReference>
<evidence type="ECO:0000259" key="2">
    <source>
        <dbReference type="PROSITE" id="PS51186"/>
    </source>
</evidence>